<dbReference type="OrthoDB" id="2470121at2"/>
<dbReference type="Proteomes" id="UP000282028">
    <property type="component" value="Unassembled WGS sequence"/>
</dbReference>
<dbReference type="EMBL" id="RHHR01000013">
    <property type="protein sequence ID" value="RNB74806.1"/>
    <property type="molecule type" value="Genomic_DNA"/>
</dbReference>
<organism evidence="2 3">
    <name type="scientific">Brevibacillus invocatus</name>
    <dbReference type="NCBI Taxonomy" id="173959"/>
    <lineage>
        <taxon>Bacteria</taxon>
        <taxon>Bacillati</taxon>
        <taxon>Bacillota</taxon>
        <taxon>Bacilli</taxon>
        <taxon>Bacillales</taxon>
        <taxon>Paenibacillaceae</taxon>
        <taxon>Brevibacillus</taxon>
    </lineage>
</organism>
<protein>
    <recommendedName>
        <fullName evidence="4">DUF4309 domain-containing protein</fullName>
    </recommendedName>
</protein>
<proteinExistence type="predicted"/>
<dbReference type="AlphaFoldDB" id="A0A3M8CGC4"/>
<evidence type="ECO:0000313" key="3">
    <source>
        <dbReference type="Proteomes" id="UP000282028"/>
    </source>
</evidence>
<keyword evidence="3" id="KW-1185">Reference proteome</keyword>
<reference evidence="2 3" key="1">
    <citation type="submission" date="2018-10" db="EMBL/GenBank/DDBJ databases">
        <title>Phylogenomics of Brevibacillus.</title>
        <authorList>
            <person name="Dunlap C."/>
        </authorList>
    </citation>
    <scope>NUCLEOTIDE SEQUENCE [LARGE SCALE GENOMIC DNA]</scope>
    <source>
        <strain evidence="2 3">JCM 12215</strain>
    </source>
</reference>
<comment type="caution">
    <text evidence="2">The sequence shown here is derived from an EMBL/GenBank/DDBJ whole genome shotgun (WGS) entry which is preliminary data.</text>
</comment>
<sequence>MKKNRMAALGLALLCAGSTFFITNQLSANEPYMIEKLNNQSTLEVLGIEVDTDAIKSTHSVKDKNVITDVKGKKWVYIEYTDITPFIDDLENYYEVDFVGTFIDVQSAIMRKHAQIGDQIPIILLDEDLHEGTFSFTRESGETLSFPIQFDSKKGWTYKEPVLFESAR</sequence>
<evidence type="ECO:0000256" key="1">
    <source>
        <dbReference type="SAM" id="SignalP"/>
    </source>
</evidence>
<feature type="chain" id="PRO_5018233212" description="DUF4309 domain-containing protein" evidence="1">
    <location>
        <begin position="29"/>
        <end position="168"/>
    </location>
</feature>
<evidence type="ECO:0000313" key="2">
    <source>
        <dbReference type="EMBL" id="RNB74806.1"/>
    </source>
</evidence>
<gene>
    <name evidence="2" type="ORF">EDM52_08755</name>
</gene>
<accession>A0A3M8CGC4</accession>
<keyword evidence="1" id="KW-0732">Signal</keyword>
<dbReference type="RefSeq" id="WP_122908625.1">
    <property type="nucleotide sequence ID" value="NZ_CBCSBE010000005.1"/>
</dbReference>
<feature type="signal peptide" evidence="1">
    <location>
        <begin position="1"/>
        <end position="28"/>
    </location>
</feature>
<name>A0A3M8CGC4_9BACL</name>
<evidence type="ECO:0008006" key="4">
    <source>
        <dbReference type="Google" id="ProtNLM"/>
    </source>
</evidence>